<feature type="chain" id="PRO_5044821733" evidence="8">
    <location>
        <begin position="22"/>
        <end position="872"/>
    </location>
</feature>
<dbReference type="GO" id="GO:0004252">
    <property type="term" value="F:serine-type endopeptidase activity"/>
    <property type="evidence" value="ECO:0007669"/>
    <property type="project" value="UniProtKB-UniRule"/>
</dbReference>
<dbReference type="EMBL" id="JBFOLK010000003">
    <property type="protein sequence ID" value="KAL2527540.1"/>
    <property type="molecule type" value="Genomic_DNA"/>
</dbReference>
<feature type="domain" description="Inhibitor I9" evidence="10">
    <location>
        <begin position="32"/>
        <end position="110"/>
    </location>
</feature>
<dbReference type="Gene3D" id="3.50.30.30">
    <property type="match status" value="1"/>
</dbReference>
<dbReference type="Pfam" id="PF00082">
    <property type="entry name" value="Peptidase_S8"/>
    <property type="match status" value="1"/>
</dbReference>
<evidence type="ECO:0000256" key="2">
    <source>
        <dbReference type="ARBA" id="ARBA00022670"/>
    </source>
</evidence>
<feature type="active site" description="Charge relay system" evidence="6 7">
    <location>
        <position position="145"/>
    </location>
</feature>
<keyword evidence="5 7" id="KW-0720">Serine protease</keyword>
<dbReference type="SUPFAM" id="SSF52743">
    <property type="entry name" value="Subtilisin-like"/>
    <property type="match status" value="1"/>
</dbReference>
<feature type="domain" description="Subtilisin-like protease fibronectin type-III" evidence="11">
    <location>
        <begin position="643"/>
        <end position="738"/>
    </location>
</feature>
<dbReference type="FunFam" id="3.30.70.80:FF:000002">
    <property type="entry name" value="Subtilisin-like protease SBT5.3"/>
    <property type="match status" value="1"/>
</dbReference>
<dbReference type="InterPro" id="IPR045051">
    <property type="entry name" value="SBT"/>
</dbReference>
<dbReference type="Gene3D" id="3.40.50.200">
    <property type="entry name" value="Peptidase S8/S53 domain"/>
    <property type="match status" value="2"/>
</dbReference>
<dbReference type="Gene3D" id="3.30.70.80">
    <property type="entry name" value="Peptidase S8 propeptide/proteinase inhibitor I9"/>
    <property type="match status" value="1"/>
</dbReference>
<comment type="caution">
    <text evidence="12">The sequence shown here is derived from an EMBL/GenBank/DDBJ whole genome shotgun (WGS) entry which is preliminary data.</text>
</comment>
<dbReference type="CDD" id="cd02120">
    <property type="entry name" value="PA_subtilisin_like"/>
    <property type="match status" value="1"/>
</dbReference>
<feature type="signal peptide" evidence="8">
    <location>
        <begin position="1"/>
        <end position="21"/>
    </location>
</feature>
<sequence length="872" mass="95103">MSFLSIHLMFLALLFAHVADNLLTQANLESKVHIVYMGERQNDDVELITSSHHDLLSSVLGSREASAESMIYSYRHGFSGFAAKLTERQAQSIADLPGVVHVIPSHFYKVQTTRSWDYLGLSSSSPSNLLHETKLGEDAIIGVIDTGVWPESESFNDKGLGPIPSRWKGFCQKGERFDPAKNCNRKLIGARFFIDGFQAALGEPFNSTKYNEYLSARDPEYEEYLSARDSNGHGTHTASTAGGSFVHNVSVGELAYGTARGGGASCSVDVLSLSLGVNIPLFPEIDKRDLIYYGSFHAVANGITVVCAAGNAGPIAQTVLNVAPWVITVGASTIDRSFPTPIMLGNNRTLMGQSMFFGNDTGFVGLIFKERSVFELPHRCGSLSTNDTWVAGKVVLCFTITDGQRLASTISNVLKAGGLGMIVASNPTRYLFQYAGMPFVFVNYDVATQILNYFRSNKDPKVRLLPSKTYIGKLAPTYVASFSSRGPNSLSPAILKPDIAAPGADILAAHTPVPGAENGYKFASGTSMAAPHVSGIVALLKSIHPDWSPAAIKSALITTAWRKDPYSGEPILAEGDITKIADPFDYGGGLVNPNRARDPGLVYDLRIEDYTHYLCSMGYDETAINHLTQKANSCSRTIISVLDLNLPSITIPNLNNPINLTRTVTNVGAINSEYKAIIRPPPGITVVVKPDYLIFSPKIKKISFTVTVSTRHQVTTKYYFGSLTWTDGVHTVRIPISVRSEFPELVWFTDSDYAGDQDDRRSTSGYVFMLGSGAVSWSSKKQPIVTLSNTKAEFVAATACACQAIWLRKILEELHFKQVGATTIFCDNSSAIKLSKNLVLHGRSKHVDVKYYFLRDLSNDGTIDLKYCKSED</sequence>
<dbReference type="PROSITE" id="PS51892">
    <property type="entry name" value="SUBTILASE"/>
    <property type="match status" value="1"/>
</dbReference>
<dbReference type="CDD" id="cd09272">
    <property type="entry name" value="RNase_HI_RT_Ty1"/>
    <property type="match status" value="1"/>
</dbReference>
<dbReference type="AlphaFoldDB" id="A0ABD1USM9"/>
<dbReference type="Gene3D" id="2.60.40.2310">
    <property type="match status" value="1"/>
</dbReference>
<keyword evidence="4 7" id="KW-0378">Hydrolase</keyword>
<accession>A0ABD1USM9</accession>
<evidence type="ECO:0000313" key="13">
    <source>
        <dbReference type="Proteomes" id="UP001604336"/>
    </source>
</evidence>
<keyword evidence="3 8" id="KW-0732">Signal</keyword>
<dbReference type="Pfam" id="PF05922">
    <property type="entry name" value="Inhibitor_I9"/>
    <property type="match status" value="1"/>
</dbReference>
<protein>
    <submittedName>
        <fullName evidence="12">Subtilase family protein</fullName>
    </submittedName>
</protein>
<proteinExistence type="inferred from homology"/>
<dbReference type="Proteomes" id="UP001604336">
    <property type="component" value="Unassembled WGS sequence"/>
</dbReference>
<dbReference type="CDD" id="cd04852">
    <property type="entry name" value="Peptidases_S8_3"/>
    <property type="match status" value="1"/>
</dbReference>
<dbReference type="PROSITE" id="PS00138">
    <property type="entry name" value="SUBTILASE_SER"/>
    <property type="match status" value="1"/>
</dbReference>
<name>A0ABD1USM9_9LAMI</name>
<keyword evidence="2 7" id="KW-0645">Protease</keyword>
<dbReference type="FunFam" id="2.60.40.2310:FF:000001">
    <property type="entry name" value="Subtilisin-like protease SBT1.5"/>
    <property type="match status" value="1"/>
</dbReference>
<evidence type="ECO:0000256" key="7">
    <source>
        <dbReference type="PROSITE-ProRule" id="PRU01240"/>
    </source>
</evidence>
<dbReference type="InterPro" id="IPR010259">
    <property type="entry name" value="S8pro/Inhibitor_I9"/>
</dbReference>
<gene>
    <name evidence="12" type="ORF">Adt_12594</name>
</gene>
<dbReference type="InterPro" id="IPR000209">
    <property type="entry name" value="Peptidase_S8/S53_dom"/>
</dbReference>
<feature type="active site" description="Charge relay system" evidence="6 7">
    <location>
        <position position="233"/>
    </location>
</feature>
<dbReference type="InterPro" id="IPR037045">
    <property type="entry name" value="S8pro/Inhibitor_I9_sf"/>
</dbReference>
<evidence type="ECO:0000313" key="12">
    <source>
        <dbReference type="EMBL" id="KAL2527540.1"/>
    </source>
</evidence>
<comment type="similarity">
    <text evidence="1 7">Belongs to the peptidase S8 family.</text>
</comment>
<evidence type="ECO:0000256" key="6">
    <source>
        <dbReference type="PIRSR" id="PIRSR615500-1"/>
    </source>
</evidence>
<evidence type="ECO:0000256" key="5">
    <source>
        <dbReference type="ARBA" id="ARBA00022825"/>
    </source>
</evidence>
<evidence type="ECO:0000256" key="4">
    <source>
        <dbReference type="ARBA" id="ARBA00022801"/>
    </source>
</evidence>
<evidence type="ECO:0000259" key="9">
    <source>
        <dbReference type="Pfam" id="PF00082"/>
    </source>
</evidence>
<organism evidence="12 13">
    <name type="scientific">Abeliophyllum distichum</name>
    <dbReference type="NCBI Taxonomy" id="126358"/>
    <lineage>
        <taxon>Eukaryota</taxon>
        <taxon>Viridiplantae</taxon>
        <taxon>Streptophyta</taxon>
        <taxon>Embryophyta</taxon>
        <taxon>Tracheophyta</taxon>
        <taxon>Spermatophyta</taxon>
        <taxon>Magnoliopsida</taxon>
        <taxon>eudicotyledons</taxon>
        <taxon>Gunneridae</taxon>
        <taxon>Pentapetalae</taxon>
        <taxon>asterids</taxon>
        <taxon>lamiids</taxon>
        <taxon>Lamiales</taxon>
        <taxon>Oleaceae</taxon>
        <taxon>Forsythieae</taxon>
        <taxon>Abeliophyllum</taxon>
    </lineage>
</organism>
<dbReference type="GO" id="GO:0006508">
    <property type="term" value="P:proteolysis"/>
    <property type="evidence" value="ECO:0007669"/>
    <property type="project" value="UniProtKB-KW"/>
</dbReference>
<dbReference type="InterPro" id="IPR015500">
    <property type="entry name" value="Peptidase_S8_subtilisin-rel"/>
</dbReference>
<dbReference type="InterPro" id="IPR034197">
    <property type="entry name" value="Peptidases_S8_3"/>
</dbReference>
<feature type="domain" description="Peptidase S8/S53" evidence="9">
    <location>
        <begin position="136"/>
        <end position="563"/>
    </location>
</feature>
<dbReference type="PRINTS" id="PR00723">
    <property type="entry name" value="SUBTILISIN"/>
</dbReference>
<keyword evidence="13" id="KW-1185">Reference proteome</keyword>
<evidence type="ECO:0000259" key="10">
    <source>
        <dbReference type="Pfam" id="PF05922"/>
    </source>
</evidence>
<evidence type="ECO:0000256" key="8">
    <source>
        <dbReference type="SAM" id="SignalP"/>
    </source>
</evidence>
<evidence type="ECO:0000256" key="3">
    <source>
        <dbReference type="ARBA" id="ARBA00022729"/>
    </source>
</evidence>
<dbReference type="InterPro" id="IPR041469">
    <property type="entry name" value="Subtilisin-like_FN3"/>
</dbReference>
<dbReference type="InterPro" id="IPR023828">
    <property type="entry name" value="Peptidase_S8_Ser-AS"/>
</dbReference>
<evidence type="ECO:0000256" key="1">
    <source>
        <dbReference type="ARBA" id="ARBA00011073"/>
    </source>
</evidence>
<evidence type="ECO:0000259" key="11">
    <source>
        <dbReference type="Pfam" id="PF17766"/>
    </source>
</evidence>
<dbReference type="PANTHER" id="PTHR10795">
    <property type="entry name" value="PROPROTEIN CONVERTASE SUBTILISIN/KEXIN"/>
    <property type="match status" value="1"/>
</dbReference>
<reference evidence="13" key="1">
    <citation type="submission" date="2024-07" db="EMBL/GenBank/DDBJ databases">
        <title>Two chromosome-level genome assemblies of Korean endemic species Abeliophyllum distichum and Forsythia ovata (Oleaceae).</title>
        <authorList>
            <person name="Jang H."/>
        </authorList>
    </citation>
    <scope>NUCLEOTIDE SEQUENCE [LARGE SCALE GENOMIC DNA]</scope>
</reference>
<dbReference type="Pfam" id="PF17766">
    <property type="entry name" value="fn3_6"/>
    <property type="match status" value="1"/>
</dbReference>
<dbReference type="InterPro" id="IPR036852">
    <property type="entry name" value="Peptidase_S8/S53_dom_sf"/>
</dbReference>
<feature type="active site" description="Charge relay system" evidence="6 7">
    <location>
        <position position="527"/>
    </location>
</feature>